<evidence type="ECO:0000313" key="2">
    <source>
        <dbReference type="EMBL" id="CAG6617284.1"/>
    </source>
</evidence>
<dbReference type="EMBL" id="HBUF01038340">
    <property type="protein sequence ID" value="CAG6617284.1"/>
    <property type="molecule type" value="Transcribed_RNA"/>
</dbReference>
<reference evidence="2" key="1">
    <citation type="submission" date="2021-05" db="EMBL/GenBank/DDBJ databases">
        <authorList>
            <person name="Alioto T."/>
            <person name="Alioto T."/>
            <person name="Gomez Garrido J."/>
        </authorList>
    </citation>
    <scope>NUCLEOTIDE SEQUENCE</scope>
</reference>
<dbReference type="EMBL" id="HBUF01038341">
    <property type="protein sequence ID" value="CAG6617286.1"/>
    <property type="molecule type" value="Transcribed_RNA"/>
</dbReference>
<proteinExistence type="predicted"/>
<sequence length="115" mass="13702">MCFKIEPTRKTQHIFINLRVKRFFFFLLPHFSPLSREKWQALRARHFPVVPAFPPIYTPFATWFDATHAFTKQRSQRNSSRVRPPRRSPPPALPRRRPLPPALLRPTRPLEPPLQ</sequence>
<evidence type="ECO:0000256" key="1">
    <source>
        <dbReference type="SAM" id="MobiDB-lite"/>
    </source>
</evidence>
<accession>A0A8D8LVT4</accession>
<feature type="region of interest" description="Disordered" evidence="1">
    <location>
        <begin position="71"/>
        <end position="115"/>
    </location>
</feature>
<dbReference type="EMBL" id="HBUF01038342">
    <property type="protein sequence ID" value="CAG6617288.1"/>
    <property type="molecule type" value="Transcribed_RNA"/>
</dbReference>
<protein>
    <submittedName>
        <fullName evidence="2">Uncharacterized protein</fullName>
    </submittedName>
</protein>
<feature type="compositionally biased region" description="Pro residues" evidence="1">
    <location>
        <begin position="87"/>
        <end position="115"/>
    </location>
</feature>
<name>A0A8D8LVT4_9HEMI</name>
<organism evidence="2">
    <name type="scientific">Cacopsylla melanoneura</name>
    <dbReference type="NCBI Taxonomy" id="428564"/>
    <lineage>
        <taxon>Eukaryota</taxon>
        <taxon>Metazoa</taxon>
        <taxon>Ecdysozoa</taxon>
        <taxon>Arthropoda</taxon>
        <taxon>Hexapoda</taxon>
        <taxon>Insecta</taxon>
        <taxon>Pterygota</taxon>
        <taxon>Neoptera</taxon>
        <taxon>Paraneoptera</taxon>
        <taxon>Hemiptera</taxon>
        <taxon>Sternorrhyncha</taxon>
        <taxon>Psylloidea</taxon>
        <taxon>Psyllidae</taxon>
        <taxon>Psyllinae</taxon>
        <taxon>Cacopsylla</taxon>
    </lineage>
</organism>
<dbReference type="AlphaFoldDB" id="A0A8D8LVT4"/>